<feature type="compositionally biased region" description="Acidic residues" evidence="1">
    <location>
        <begin position="29"/>
        <end position="39"/>
    </location>
</feature>
<dbReference type="AlphaFoldDB" id="A0A6S6TL14"/>
<organism evidence="2">
    <name type="scientific">uncultured Sulfurovum sp</name>
    <dbReference type="NCBI Taxonomy" id="269237"/>
    <lineage>
        <taxon>Bacteria</taxon>
        <taxon>Pseudomonadati</taxon>
        <taxon>Campylobacterota</taxon>
        <taxon>Epsilonproteobacteria</taxon>
        <taxon>Campylobacterales</taxon>
        <taxon>Sulfurovaceae</taxon>
        <taxon>Sulfurovum</taxon>
        <taxon>environmental samples</taxon>
    </lineage>
</organism>
<evidence type="ECO:0000256" key="1">
    <source>
        <dbReference type="SAM" id="MobiDB-lite"/>
    </source>
</evidence>
<name>A0A6S6TL14_9BACT</name>
<evidence type="ECO:0000313" key="2">
    <source>
        <dbReference type="EMBL" id="CAA6816383.1"/>
    </source>
</evidence>
<accession>A0A6S6TL14</accession>
<sequence length="243" mass="29240">MGLNDEIGNFSKRREIESTPNKYDLHEENEYEEWDEEEEERDASSFDFRMYTLDELDKFNQEVKELDVLTKPWWKNLKVIFTKSTFSKIGLVEYKKKYLLSDDTFRDVEITNVEKSLDALDTFNERFRLSDLKRVKLHLFSIVFYAVLGYFLCWNLIFTFLVAWSVFDIVSSYFKHKKHQKWVKGARHFIDSQHENNISVERLKGTTQLEDVMAFNAFIAKEEKEHWSIKFYDAVANLFKRKK</sequence>
<feature type="region of interest" description="Disordered" evidence="1">
    <location>
        <begin position="18"/>
        <end position="39"/>
    </location>
</feature>
<protein>
    <submittedName>
        <fullName evidence="2">Uncharacterized protein</fullName>
    </submittedName>
</protein>
<proteinExistence type="predicted"/>
<reference evidence="2" key="1">
    <citation type="submission" date="2020-01" db="EMBL/GenBank/DDBJ databases">
        <authorList>
            <person name="Meier V. D."/>
            <person name="Meier V D."/>
        </authorList>
    </citation>
    <scope>NUCLEOTIDE SEQUENCE</scope>
    <source>
        <strain evidence="2">HLG_WM_MAG_06</strain>
    </source>
</reference>
<feature type="compositionally biased region" description="Basic and acidic residues" evidence="1">
    <location>
        <begin position="18"/>
        <end position="28"/>
    </location>
</feature>
<gene>
    <name evidence="2" type="ORF">HELGO_WM1210</name>
</gene>
<dbReference type="EMBL" id="CACVAP010000086">
    <property type="protein sequence ID" value="CAA6816383.1"/>
    <property type="molecule type" value="Genomic_DNA"/>
</dbReference>